<dbReference type="GeneTree" id="ENSGT00940000167043"/>
<dbReference type="Pfam" id="PF13271">
    <property type="entry name" value="DUF4062"/>
    <property type="match status" value="1"/>
</dbReference>
<dbReference type="PANTHER" id="PTHR44791">
    <property type="entry name" value="TELOMERASE PROTEIN COMPONENT 1 TEP1"/>
    <property type="match status" value="1"/>
</dbReference>
<dbReference type="InterPro" id="IPR007111">
    <property type="entry name" value="NACHT_NTPase"/>
</dbReference>
<evidence type="ECO:0000313" key="5">
    <source>
        <dbReference type="Proteomes" id="UP000694406"/>
    </source>
</evidence>
<proteinExistence type="predicted"/>
<feature type="domain" description="TROVE" evidence="3">
    <location>
        <begin position="231"/>
        <end position="675"/>
    </location>
</feature>
<dbReference type="PROSITE" id="PS50837">
    <property type="entry name" value="NACHT"/>
    <property type="match status" value="1"/>
</dbReference>
<evidence type="ECO:0000259" key="2">
    <source>
        <dbReference type="PROSITE" id="PS50837"/>
    </source>
</evidence>
<accession>A0A8C5WV58</accession>
<evidence type="ECO:0000313" key="4">
    <source>
        <dbReference type="Ensembl" id="ENSLLTP00000015358.1"/>
    </source>
</evidence>
<organism evidence="4 5">
    <name type="scientific">Laticauda laticaudata</name>
    <name type="common">Blue-ringed sea krait</name>
    <name type="synonym">Blue-lipped sea krait</name>
    <dbReference type="NCBI Taxonomy" id="8630"/>
    <lineage>
        <taxon>Eukaryota</taxon>
        <taxon>Metazoa</taxon>
        <taxon>Chordata</taxon>
        <taxon>Craniata</taxon>
        <taxon>Vertebrata</taxon>
        <taxon>Euteleostomi</taxon>
        <taxon>Lepidosauria</taxon>
        <taxon>Squamata</taxon>
        <taxon>Bifurcata</taxon>
        <taxon>Unidentata</taxon>
        <taxon>Episquamata</taxon>
        <taxon>Toxicofera</taxon>
        <taxon>Serpentes</taxon>
        <taxon>Colubroidea</taxon>
        <taxon>Elapidae</taxon>
        <taxon>Laticaudinae</taxon>
        <taxon>Laticauda</taxon>
    </lineage>
</organism>
<reference evidence="4" key="2">
    <citation type="submission" date="2025-09" db="UniProtKB">
        <authorList>
            <consortium name="Ensembl"/>
        </authorList>
    </citation>
    <scope>IDENTIFICATION</scope>
</reference>
<dbReference type="Pfam" id="PF19334">
    <property type="entry name" value="DUF5920"/>
    <property type="match status" value="1"/>
</dbReference>
<keyword evidence="5" id="KW-1185">Reference proteome</keyword>
<evidence type="ECO:0000256" key="1">
    <source>
        <dbReference type="SAM" id="MobiDB-lite"/>
    </source>
</evidence>
<sequence length="1483" mass="168959">MDPTALHCLEKPPVHVNTPVPDIFQKLEESRLRLLNPICPSGLWQKDVGEAEELGLAHVESLWKGPKRSTKSNHVPEARETLGRNKNQEQSKLMLSQFLQTEPKKLLSYCTFSQPNLLQLENHCLSQPISSSFLLPGLEESRARLLLPVVPANLSLDSAKLLKGSSLLPWPKLCATELPPEEKAFQSYQELEDHQKNEDKVDLFNDIPEYVLAMPEDESEQLQEEDDTLRSEIQEEDEGVAVKEKLMFLSMVCCSLMEGACFGNPPGLLQKKLMKICRSLAECEPEFILKVALYARQELNIRSTANFLLALASYLQPCRPHVRRYFCHVVQLPSDWMQVAKLYQSLAGEEGTLAPMPSCLRAGMADKFRQFDAYQLAKYNTRKSRGKQRHKPKAAKSERNTSWDNWKKHKLGRNPVFAAKCEALKKTSQEMMDSVKVEAVRDLFSLKNLIHRLHISEPAQHVMSLLGRRYPTDLPSFSRSGLPGPWDPALAGTRMRLPVPQTWDRELSYCGNKAAVWEELIDSRKLPFMAMLRNLRNMLKSGVSERHHQHLLKCLEDKDSVIRSRQLPFRFLSAYKVILDLEKELKEKDEPFPNNRHFIEKVTKLLKLPMNFERRRYVRGCMEIPFIFQMVKKEKKKLLKSRVVHYTAELLQRYCQALETAVGLSVKHNMHPIPGRTLILISNCYQLGKPCVQGKNMYCPTFDRNSCNDRKNPMTVRDLAMLLGSMLYSVCEQAKVFLCNFSDIVGAIPMTGSVLKDVQTLQNTYNTVYYSDDWSSSDVIKDFLSRREHVDTILLLSSDVENFSGSCLQLYRQHVAQDCLFINICAEPGEKRTFKSRKDVVIHGFSEQMFRFMSECGNSRFLEHVGKVDEIYGLPKQQRTATAQQEPGVVSLIPVPRSRWRSVRVFVSSTFRDMHGERDLLIRSVFPELRARAARFCLAIQEIDLRWGITEHESQRNKQVELCLSEVSRSDLFIGILGERYGHVPKKTSLPEEPQYEWVKTYPSGRSITELETVQFLKGSHDPTAESRAFFYLREPDFLGSVPEAWKKNFGAESEEAAQRMADLKGHLKKHESLGAFSSYSCQWGGVAQGQPFVKGLEDFGHRVMQDVWKCLQHHFIEGSESELTTGSKEEEGNTLQESFQESQQRRFCARLKLLNTTVAQMRGGKLYVVSGEPGQGKTVFLAALAEKLRKMVPLQGEGPTPKYHVVAHFTKAGPNQTKAQVVLDHLCALLRKLLENPPTPPRSYRGLVTQFECLLYAVAKLLKRRQSLVLLIDGADLIHAAGGELVADWLPENMPQRVSLVLSVSADSTLLESLKQRKDTAFIPLEPLAPLDRAAIVRKDLAQHGKKLEESAFNNQMRLVLFKRGSRQPLYLSLLIQDLRLFALYEKLSERIQKLPISLPLMMQHLLGCLEQDHGLELVTITLVSLWASRDGLMEQDLYSVLAMWKKLNGTSVTLEKAINAGRHIGSFPTALFFDLLRSLRG</sequence>
<dbReference type="Pfam" id="PF05729">
    <property type="entry name" value="NACHT"/>
    <property type="match status" value="1"/>
</dbReference>
<name>A0A8C5WV58_LATLA</name>
<dbReference type="PROSITE" id="PS50988">
    <property type="entry name" value="TROVE"/>
    <property type="match status" value="1"/>
</dbReference>
<feature type="domain" description="NACHT" evidence="2">
    <location>
        <begin position="1166"/>
        <end position="1376"/>
    </location>
</feature>
<dbReference type="SUPFAM" id="SSF52540">
    <property type="entry name" value="P-loop containing nucleoside triphosphate hydrolases"/>
    <property type="match status" value="1"/>
</dbReference>
<dbReference type="InterPro" id="IPR052652">
    <property type="entry name" value="Telomerase_Complex_Comp"/>
</dbReference>
<reference evidence="4" key="1">
    <citation type="submission" date="2025-08" db="UniProtKB">
        <authorList>
            <consortium name="Ensembl"/>
        </authorList>
    </citation>
    <scope>IDENTIFICATION</scope>
</reference>
<dbReference type="Gene3D" id="3.40.50.300">
    <property type="entry name" value="P-loop containing nucleotide triphosphate hydrolases"/>
    <property type="match status" value="1"/>
</dbReference>
<dbReference type="GO" id="GO:0000722">
    <property type="term" value="P:telomere maintenance via recombination"/>
    <property type="evidence" value="ECO:0007669"/>
    <property type="project" value="TreeGrafter"/>
</dbReference>
<dbReference type="Pfam" id="PF05731">
    <property type="entry name" value="TROVE"/>
    <property type="match status" value="1"/>
</dbReference>
<feature type="region of interest" description="Disordered" evidence="1">
    <location>
        <begin position="382"/>
        <end position="401"/>
    </location>
</feature>
<dbReference type="GO" id="GO:0003720">
    <property type="term" value="F:telomerase activity"/>
    <property type="evidence" value="ECO:0007669"/>
    <property type="project" value="TreeGrafter"/>
</dbReference>
<evidence type="ECO:0000259" key="3">
    <source>
        <dbReference type="PROSITE" id="PS50988"/>
    </source>
</evidence>
<dbReference type="InterPro" id="IPR008858">
    <property type="entry name" value="TROVE_dom"/>
</dbReference>
<feature type="compositionally biased region" description="Basic residues" evidence="1">
    <location>
        <begin position="382"/>
        <end position="394"/>
    </location>
</feature>
<dbReference type="SUPFAM" id="SSF140864">
    <property type="entry name" value="TROVE domain-like"/>
    <property type="match status" value="1"/>
</dbReference>
<protein>
    <recommendedName>
        <fullName evidence="6">Telomerase protein component 1</fullName>
    </recommendedName>
</protein>
<dbReference type="Ensembl" id="ENSLLTT00000015960.1">
    <property type="protein sequence ID" value="ENSLLTP00000015358.1"/>
    <property type="gene ID" value="ENSLLTG00000011771.1"/>
</dbReference>
<dbReference type="PANTHER" id="PTHR44791:SF1">
    <property type="entry name" value="TELOMERASE PROTEIN COMPONENT 1"/>
    <property type="match status" value="1"/>
</dbReference>
<dbReference type="GO" id="GO:0005697">
    <property type="term" value="C:telomerase holoenzyme complex"/>
    <property type="evidence" value="ECO:0007669"/>
    <property type="project" value="TreeGrafter"/>
</dbReference>
<dbReference type="InterPro" id="IPR045804">
    <property type="entry name" value="DUF5920"/>
</dbReference>
<dbReference type="InterPro" id="IPR027417">
    <property type="entry name" value="P-loop_NTPase"/>
</dbReference>
<dbReference type="InterPro" id="IPR025139">
    <property type="entry name" value="DUF4062"/>
</dbReference>
<evidence type="ECO:0008006" key="6">
    <source>
        <dbReference type="Google" id="ProtNLM"/>
    </source>
</evidence>
<dbReference type="GO" id="GO:0070034">
    <property type="term" value="F:telomerase RNA binding"/>
    <property type="evidence" value="ECO:0007669"/>
    <property type="project" value="TreeGrafter"/>
</dbReference>
<dbReference type="InterPro" id="IPR037214">
    <property type="entry name" value="TROVE_dom_sf"/>
</dbReference>
<dbReference type="Proteomes" id="UP000694406">
    <property type="component" value="Unplaced"/>
</dbReference>